<evidence type="ECO:0000256" key="1">
    <source>
        <dbReference type="ARBA" id="ARBA00006484"/>
    </source>
</evidence>
<dbReference type="Gene3D" id="3.40.50.720">
    <property type="entry name" value="NAD(P)-binding Rossmann-like Domain"/>
    <property type="match status" value="1"/>
</dbReference>
<dbReference type="PANTHER" id="PTHR24320:SF236">
    <property type="entry name" value="SHORT-CHAIN DEHYDROGENASE-RELATED"/>
    <property type="match status" value="1"/>
</dbReference>
<keyword evidence="5" id="KW-1185">Reference proteome</keyword>
<sequence>MGVVASVLRLAAQLDQHFPPQPRWSTSQMPDLNGKVMIVTGSNTGIGKDTIQALLEHDAKVYMASRNEEKAKAAIKDLKQKTGKEAIFLKLDLADLKSVKEAAEEYMRKEKELHVLFNNGGVMMSSIDQLTTQGYDLQFGTNVIGHFYFTKLLLPVLLSTAESTGSSVRVVNTASSGHTMYPNLDFNSFKDGKARRRLGKIHLYGQSKFGNIVFSNELARRYGDKGIVSTSLHPGNLRTELPRHLPAIVPYLAPLVAYPSKMGALTQLWAGTTPDPEGKELNGKYLVPWARIGKAMGPVDDEKLGKDLWEWLEEHVKDF</sequence>
<dbReference type="InterPro" id="IPR002347">
    <property type="entry name" value="SDR_fam"/>
</dbReference>
<dbReference type="SUPFAM" id="SSF51735">
    <property type="entry name" value="NAD(P)-binding Rossmann-fold domains"/>
    <property type="match status" value="1"/>
</dbReference>
<dbReference type="OrthoDB" id="191139at2759"/>
<dbReference type="Pfam" id="PF00106">
    <property type="entry name" value="adh_short"/>
    <property type="match status" value="1"/>
</dbReference>
<accession>A0A4S8LZI1</accession>
<organism evidence="4 5">
    <name type="scientific">Dendrothele bispora (strain CBS 962.96)</name>
    <dbReference type="NCBI Taxonomy" id="1314807"/>
    <lineage>
        <taxon>Eukaryota</taxon>
        <taxon>Fungi</taxon>
        <taxon>Dikarya</taxon>
        <taxon>Basidiomycota</taxon>
        <taxon>Agaricomycotina</taxon>
        <taxon>Agaricomycetes</taxon>
        <taxon>Agaricomycetidae</taxon>
        <taxon>Agaricales</taxon>
        <taxon>Agaricales incertae sedis</taxon>
        <taxon>Dendrothele</taxon>
    </lineage>
</organism>
<dbReference type="GO" id="GO:0016491">
    <property type="term" value="F:oxidoreductase activity"/>
    <property type="evidence" value="ECO:0007669"/>
    <property type="project" value="UniProtKB-KW"/>
</dbReference>
<keyword evidence="3" id="KW-0560">Oxidoreductase</keyword>
<dbReference type="AlphaFoldDB" id="A0A4S8LZI1"/>
<dbReference type="PRINTS" id="PR00081">
    <property type="entry name" value="GDHRDH"/>
</dbReference>
<dbReference type="InterPro" id="IPR036291">
    <property type="entry name" value="NAD(P)-bd_dom_sf"/>
</dbReference>
<evidence type="ECO:0000313" key="4">
    <source>
        <dbReference type="EMBL" id="THU94703.1"/>
    </source>
</evidence>
<protein>
    <submittedName>
        <fullName evidence="4">NAD(P)-binding protein</fullName>
    </submittedName>
</protein>
<comment type="similarity">
    <text evidence="1">Belongs to the short-chain dehydrogenases/reductases (SDR) family.</text>
</comment>
<dbReference type="EMBL" id="ML179217">
    <property type="protein sequence ID" value="THU94703.1"/>
    <property type="molecule type" value="Genomic_DNA"/>
</dbReference>
<gene>
    <name evidence="4" type="ORF">K435DRAFT_779293</name>
</gene>
<dbReference type="PANTHER" id="PTHR24320">
    <property type="entry name" value="RETINOL DEHYDROGENASE"/>
    <property type="match status" value="1"/>
</dbReference>
<evidence type="ECO:0000256" key="3">
    <source>
        <dbReference type="ARBA" id="ARBA00023002"/>
    </source>
</evidence>
<name>A0A4S8LZI1_DENBC</name>
<dbReference type="Proteomes" id="UP000297245">
    <property type="component" value="Unassembled WGS sequence"/>
</dbReference>
<reference evidence="4 5" key="1">
    <citation type="journal article" date="2019" name="Nat. Ecol. Evol.">
        <title>Megaphylogeny resolves global patterns of mushroom evolution.</title>
        <authorList>
            <person name="Varga T."/>
            <person name="Krizsan K."/>
            <person name="Foldi C."/>
            <person name="Dima B."/>
            <person name="Sanchez-Garcia M."/>
            <person name="Sanchez-Ramirez S."/>
            <person name="Szollosi G.J."/>
            <person name="Szarkandi J.G."/>
            <person name="Papp V."/>
            <person name="Albert L."/>
            <person name="Andreopoulos W."/>
            <person name="Angelini C."/>
            <person name="Antonin V."/>
            <person name="Barry K.W."/>
            <person name="Bougher N.L."/>
            <person name="Buchanan P."/>
            <person name="Buyck B."/>
            <person name="Bense V."/>
            <person name="Catcheside P."/>
            <person name="Chovatia M."/>
            <person name="Cooper J."/>
            <person name="Damon W."/>
            <person name="Desjardin D."/>
            <person name="Finy P."/>
            <person name="Geml J."/>
            <person name="Haridas S."/>
            <person name="Hughes K."/>
            <person name="Justo A."/>
            <person name="Karasinski D."/>
            <person name="Kautmanova I."/>
            <person name="Kiss B."/>
            <person name="Kocsube S."/>
            <person name="Kotiranta H."/>
            <person name="LaButti K.M."/>
            <person name="Lechner B.E."/>
            <person name="Liimatainen K."/>
            <person name="Lipzen A."/>
            <person name="Lukacs Z."/>
            <person name="Mihaltcheva S."/>
            <person name="Morgado L.N."/>
            <person name="Niskanen T."/>
            <person name="Noordeloos M.E."/>
            <person name="Ohm R.A."/>
            <person name="Ortiz-Santana B."/>
            <person name="Ovrebo C."/>
            <person name="Racz N."/>
            <person name="Riley R."/>
            <person name="Savchenko A."/>
            <person name="Shiryaev A."/>
            <person name="Soop K."/>
            <person name="Spirin V."/>
            <person name="Szebenyi C."/>
            <person name="Tomsovsky M."/>
            <person name="Tulloss R.E."/>
            <person name="Uehling J."/>
            <person name="Grigoriev I.V."/>
            <person name="Vagvolgyi C."/>
            <person name="Papp T."/>
            <person name="Martin F.M."/>
            <person name="Miettinen O."/>
            <person name="Hibbett D.S."/>
            <person name="Nagy L.G."/>
        </authorList>
    </citation>
    <scope>NUCLEOTIDE SEQUENCE [LARGE SCALE GENOMIC DNA]</scope>
    <source>
        <strain evidence="4 5">CBS 962.96</strain>
    </source>
</reference>
<evidence type="ECO:0000313" key="5">
    <source>
        <dbReference type="Proteomes" id="UP000297245"/>
    </source>
</evidence>
<evidence type="ECO:0000256" key="2">
    <source>
        <dbReference type="ARBA" id="ARBA00022857"/>
    </source>
</evidence>
<keyword evidence="2" id="KW-0521">NADP</keyword>
<proteinExistence type="inferred from homology"/>